<dbReference type="SUPFAM" id="SSF55729">
    <property type="entry name" value="Acyl-CoA N-acyltransferases (Nat)"/>
    <property type="match status" value="1"/>
</dbReference>
<dbReference type="Pfam" id="PF00583">
    <property type="entry name" value="Acetyltransf_1"/>
    <property type="match status" value="1"/>
</dbReference>
<keyword evidence="6" id="KW-1185">Reference proteome</keyword>
<evidence type="ECO:0000313" key="6">
    <source>
        <dbReference type="Proteomes" id="UP000516320"/>
    </source>
</evidence>
<organism evidence="5 6">
    <name type="scientific">Corynebacterium poyangense</name>
    <dbReference type="NCBI Taxonomy" id="2684405"/>
    <lineage>
        <taxon>Bacteria</taxon>
        <taxon>Bacillati</taxon>
        <taxon>Actinomycetota</taxon>
        <taxon>Actinomycetes</taxon>
        <taxon>Mycobacteriales</taxon>
        <taxon>Corynebacteriaceae</taxon>
        <taxon>Corynebacterium</taxon>
    </lineage>
</organism>
<dbReference type="RefSeq" id="WP_187974364.1">
    <property type="nucleotide sequence ID" value="NZ_CP046884.1"/>
</dbReference>
<dbReference type="KEGG" id="cpoy:GP475_10745"/>
<comment type="similarity">
    <text evidence="1">Belongs to the acetyltransferase family.</text>
</comment>
<evidence type="ECO:0000313" key="5">
    <source>
        <dbReference type="EMBL" id="QNQ91053.1"/>
    </source>
</evidence>
<dbReference type="PANTHER" id="PTHR10545">
    <property type="entry name" value="DIAMINE N-ACETYLTRANSFERASE"/>
    <property type="match status" value="1"/>
</dbReference>
<dbReference type="PROSITE" id="PS51186">
    <property type="entry name" value="GNAT"/>
    <property type="match status" value="1"/>
</dbReference>
<dbReference type="FunFam" id="3.40.630.30:FF:000064">
    <property type="entry name" value="GNAT family acetyltransferase"/>
    <property type="match status" value="1"/>
</dbReference>
<dbReference type="GO" id="GO:0008080">
    <property type="term" value="F:N-acetyltransferase activity"/>
    <property type="evidence" value="ECO:0007669"/>
    <property type="project" value="UniProtKB-ARBA"/>
</dbReference>
<gene>
    <name evidence="5" type="ORF">GP475_10745</name>
</gene>
<reference evidence="5 6" key="1">
    <citation type="submission" date="2019-12" db="EMBL/GenBank/DDBJ databases">
        <title>Corynebacterium sp. nov., isolated from feces of the Anser Albifrons in China.</title>
        <authorList>
            <person name="Liu Q."/>
        </authorList>
    </citation>
    <scope>NUCLEOTIDE SEQUENCE [LARGE SCALE GENOMIC DNA]</scope>
    <source>
        <strain evidence="5 6">4H37-19</strain>
    </source>
</reference>
<evidence type="ECO:0000259" key="4">
    <source>
        <dbReference type="PROSITE" id="PS51186"/>
    </source>
</evidence>
<dbReference type="InterPro" id="IPR000182">
    <property type="entry name" value="GNAT_dom"/>
</dbReference>
<keyword evidence="2 5" id="KW-0808">Transferase</keyword>
<accession>A0A7H0SR78</accession>
<dbReference type="AlphaFoldDB" id="A0A7H0SR78"/>
<evidence type="ECO:0000256" key="1">
    <source>
        <dbReference type="ARBA" id="ARBA00008694"/>
    </source>
</evidence>
<keyword evidence="3" id="KW-0012">Acyltransferase</keyword>
<dbReference type="InterPro" id="IPR051016">
    <property type="entry name" value="Diverse_Substrate_AcTransf"/>
</dbReference>
<dbReference type="CDD" id="cd04301">
    <property type="entry name" value="NAT_SF"/>
    <property type="match status" value="1"/>
</dbReference>
<dbReference type="PANTHER" id="PTHR10545:SF29">
    <property type="entry name" value="GH14572P-RELATED"/>
    <property type="match status" value="1"/>
</dbReference>
<evidence type="ECO:0000256" key="2">
    <source>
        <dbReference type="ARBA" id="ARBA00022679"/>
    </source>
</evidence>
<feature type="domain" description="N-acetyltransferase" evidence="4">
    <location>
        <begin position="4"/>
        <end position="161"/>
    </location>
</feature>
<dbReference type="Gene3D" id="3.40.630.30">
    <property type="match status" value="1"/>
</dbReference>
<protein>
    <submittedName>
        <fullName evidence="5">GNAT family N-acetyltransferase</fullName>
    </submittedName>
</protein>
<proteinExistence type="inferred from homology"/>
<dbReference type="InterPro" id="IPR016181">
    <property type="entry name" value="Acyl_CoA_acyltransferase"/>
</dbReference>
<dbReference type="EMBL" id="CP046884">
    <property type="protein sequence ID" value="QNQ91053.1"/>
    <property type="molecule type" value="Genomic_DNA"/>
</dbReference>
<evidence type="ECO:0000256" key="3">
    <source>
        <dbReference type="ARBA" id="ARBA00023315"/>
    </source>
</evidence>
<sequence length="161" mass="18136">MTTPVIRNAEQADIPEILSLIKDLAAYEKEPDAVKLTEEKLSEQLFGPHPSVFVCVAEAEPTSSHRIDGFALWFLNFSTWEGTHGIYLEDLFVRPEARGTGKGKALLTHLAHLATTNGYNRVEWSVLTWNTPAIEFYRSLGAVPLTEWNTFRLSGEALQRY</sequence>
<dbReference type="Proteomes" id="UP000516320">
    <property type="component" value="Chromosome"/>
</dbReference>
<name>A0A7H0SR78_9CORY</name>